<protein>
    <recommendedName>
        <fullName evidence="4">Lipoprotein</fullName>
    </recommendedName>
</protein>
<dbReference type="AlphaFoldDB" id="A0A096AR33"/>
<evidence type="ECO:0000313" key="2">
    <source>
        <dbReference type="EMBL" id="KGF33082.1"/>
    </source>
</evidence>
<feature type="signal peptide" evidence="1">
    <location>
        <begin position="1"/>
        <end position="20"/>
    </location>
</feature>
<dbReference type="RefSeq" id="WP_036874687.1">
    <property type="nucleotide sequence ID" value="NZ_JRNN01000095.1"/>
</dbReference>
<dbReference type="EMBL" id="JRNN01000095">
    <property type="protein sequence ID" value="KGF33082.1"/>
    <property type="molecule type" value="Genomic_DNA"/>
</dbReference>
<sequence>MNKRLLSITLTLCAMVFTLASCDKQDKDFESLTANKLINTKWSYERLVPSSHSKYVKHWGSLAFASAREVFVTSGSEERYEKENSVETNRRKHRQEVTQTATYTYQKPVLRITMPAKGHQPAYVVVLKVDEEKGLMTQVSVGSDDVTDDPVVYKRQ</sequence>
<dbReference type="Proteomes" id="UP000029556">
    <property type="component" value="Unassembled WGS sequence"/>
</dbReference>
<accession>A0A096AR33</accession>
<name>A0A096AR33_9BACT</name>
<evidence type="ECO:0000256" key="1">
    <source>
        <dbReference type="SAM" id="SignalP"/>
    </source>
</evidence>
<dbReference type="PROSITE" id="PS51257">
    <property type="entry name" value="PROKAR_LIPOPROTEIN"/>
    <property type="match status" value="1"/>
</dbReference>
<proteinExistence type="predicted"/>
<feature type="chain" id="PRO_5001916578" description="Lipoprotein" evidence="1">
    <location>
        <begin position="21"/>
        <end position="156"/>
    </location>
</feature>
<organism evidence="2 3">
    <name type="scientific">Hoylesella buccalis DNF00853</name>
    <dbReference type="NCBI Taxonomy" id="1401074"/>
    <lineage>
        <taxon>Bacteria</taxon>
        <taxon>Pseudomonadati</taxon>
        <taxon>Bacteroidota</taxon>
        <taxon>Bacteroidia</taxon>
        <taxon>Bacteroidales</taxon>
        <taxon>Prevotellaceae</taxon>
        <taxon>Hoylesella</taxon>
    </lineage>
</organism>
<reference evidence="2 3" key="1">
    <citation type="submission" date="2014-07" db="EMBL/GenBank/DDBJ databases">
        <authorList>
            <person name="McCorrison J."/>
            <person name="Sanka R."/>
            <person name="Torralba M."/>
            <person name="Gillis M."/>
            <person name="Haft D.H."/>
            <person name="Methe B."/>
            <person name="Sutton G."/>
            <person name="Nelson K.E."/>
        </authorList>
    </citation>
    <scope>NUCLEOTIDE SEQUENCE [LARGE SCALE GENOMIC DNA]</scope>
    <source>
        <strain evidence="2 3">DNF00853</strain>
    </source>
</reference>
<comment type="caution">
    <text evidence="2">The sequence shown here is derived from an EMBL/GenBank/DDBJ whole genome shotgun (WGS) entry which is preliminary data.</text>
</comment>
<evidence type="ECO:0000313" key="3">
    <source>
        <dbReference type="Proteomes" id="UP000029556"/>
    </source>
</evidence>
<evidence type="ECO:0008006" key="4">
    <source>
        <dbReference type="Google" id="ProtNLM"/>
    </source>
</evidence>
<gene>
    <name evidence="2" type="ORF">HMPREF2137_11705</name>
</gene>
<keyword evidence="1" id="KW-0732">Signal</keyword>